<keyword evidence="1" id="KW-0433">Leucine-rich repeat</keyword>
<dbReference type="SUPFAM" id="SSF52058">
    <property type="entry name" value="L domain-like"/>
    <property type="match status" value="1"/>
</dbReference>
<evidence type="ECO:0000313" key="5">
    <source>
        <dbReference type="Proteomes" id="UP000678499"/>
    </source>
</evidence>
<sequence length="655" mass="70746">MALMGLSLSWVLLLLASSISACPQNLGSCRCNPSPIPRMKPVLDCSEVSDHNDFLKIEGLHSAQPGGRPVFSQIVIRRSEIQEIPPGAFGIAEADEYIIENNPQLEKIERAGLGFHANPKVISIKNNPLLEVIQFEGYSSLRDLEVLRLNDNRLQEVADFAFDGMSPKLREINLERNVILDIGSFPFRNLPGLKTLLLAENQIGDLGTSSLFFSAPPDLVDLSRNRIVTVDNDAFSDATSRGANGAYAKHINLSNNRIRPPAASSVADPVQPPAQERGIQTENLLLKILERLQALTLPAQSASAPSIGVTAAALNPENPLHRILRKRAIGPLTTIAEAAKGNENVVNPVVEELQAAIPDQVPEQVASAIPSGAVEANEQLMVDLVVVVNNLFKGFVDVETNLFVGYNDDNLVFGNTAHSLGNDRWSQHQHQLLDQNHPLFLRGSTRLISLEINLIADAVPSGSRTLGTSTKINCRTFPAATDRCRSSNSTLATGVGRVAEPIHQPNKILLTALERGWTSIKETVSSLNIGGRIDSALASARSVNVSSSIDSFISSLKNAPTWSEGTINKGPPVSVVTPIKCVASSRPDGSTFSASFLPKKRTKRLLSVTDVEDPSVMVRRPIRVLNSFRLSPCGLRPEEGKETVRLVAVSPAPTS</sequence>
<dbReference type="InterPro" id="IPR003591">
    <property type="entry name" value="Leu-rich_rpt_typical-subtyp"/>
</dbReference>
<evidence type="ECO:0000256" key="3">
    <source>
        <dbReference type="SAM" id="SignalP"/>
    </source>
</evidence>
<evidence type="ECO:0000256" key="1">
    <source>
        <dbReference type="ARBA" id="ARBA00022614"/>
    </source>
</evidence>
<dbReference type="InterPro" id="IPR032675">
    <property type="entry name" value="LRR_dom_sf"/>
</dbReference>
<dbReference type="EMBL" id="CAJPEX010002060">
    <property type="protein sequence ID" value="CAG0920448.1"/>
    <property type="molecule type" value="Genomic_DNA"/>
</dbReference>
<evidence type="ECO:0000256" key="2">
    <source>
        <dbReference type="ARBA" id="ARBA00022737"/>
    </source>
</evidence>
<dbReference type="SMART" id="SM00369">
    <property type="entry name" value="LRR_TYP"/>
    <property type="match status" value="2"/>
</dbReference>
<keyword evidence="3" id="KW-0732">Signal</keyword>
<dbReference type="Proteomes" id="UP000678499">
    <property type="component" value="Unassembled WGS sequence"/>
</dbReference>
<gene>
    <name evidence="4" type="ORF">NMOB1V02_LOCUS7956</name>
</gene>
<keyword evidence="2" id="KW-0677">Repeat</keyword>
<organism evidence="4">
    <name type="scientific">Notodromas monacha</name>
    <dbReference type="NCBI Taxonomy" id="399045"/>
    <lineage>
        <taxon>Eukaryota</taxon>
        <taxon>Metazoa</taxon>
        <taxon>Ecdysozoa</taxon>
        <taxon>Arthropoda</taxon>
        <taxon>Crustacea</taxon>
        <taxon>Oligostraca</taxon>
        <taxon>Ostracoda</taxon>
        <taxon>Podocopa</taxon>
        <taxon>Podocopida</taxon>
        <taxon>Cypridocopina</taxon>
        <taxon>Cypridoidea</taxon>
        <taxon>Cyprididae</taxon>
        <taxon>Notodromas</taxon>
    </lineage>
</organism>
<dbReference type="AlphaFoldDB" id="A0A7R9BRN5"/>
<feature type="signal peptide" evidence="3">
    <location>
        <begin position="1"/>
        <end position="21"/>
    </location>
</feature>
<feature type="chain" id="PRO_5036210327" evidence="3">
    <location>
        <begin position="22"/>
        <end position="655"/>
    </location>
</feature>
<dbReference type="PANTHER" id="PTHR24366">
    <property type="entry name" value="IG(IMMUNOGLOBULIN) AND LRR(LEUCINE RICH REPEAT) DOMAINS"/>
    <property type="match status" value="1"/>
</dbReference>
<reference evidence="4" key="1">
    <citation type="submission" date="2020-11" db="EMBL/GenBank/DDBJ databases">
        <authorList>
            <person name="Tran Van P."/>
        </authorList>
    </citation>
    <scope>NUCLEOTIDE SEQUENCE</scope>
</reference>
<dbReference type="InterPro" id="IPR001611">
    <property type="entry name" value="Leu-rich_rpt"/>
</dbReference>
<keyword evidence="5" id="KW-1185">Reference proteome</keyword>
<dbReference type="OrthoDB" id="2013775at2759"/>
<accession>A0A7R9BRN5</accession>
<name>A0A7R9BRN5_9CRUS</name>
<protein>
    <submittedName>
        <fullName evidence="4">Uncharacterized protein</fullName>
    </submittedName>
</protein>
<dbReference type="PANTHER" id="PTHR24366:SF96">
    <property type="entry name" value="LEUCINE RICH REPEAT CONTAINING 53"/>
    <property type="match status" value="1"/>
</dbReference>
<dbReference type="EMBL" id="OA884097">
    <property type="protein sequence ID" value="CAD7280296.1"/>
    <property type="molecule type" value="Genomic_DNA"/>
</dbReference>
<proteinExistence type="predicted"/>
<dbReference type="Pfam" id="PF13855">
    <property type="entry name" value="LRR_8"/>
    <property type="match status" value="1"/>
</dbReference>
<dbReference type="Gene3D" id="3.80.10.10">
    <property type="entry name" value="Ribonuclease Inhibitor"/>
    <property type="match status" value="1"/>
</dbReference>
<evidence type="ECO:0000313" key="4">
    <source>
        <dbReference type="EMBL" id="CAD7280296.1"/>
    </source>
</evidence>